<dbReference type="InterPro" id="IPR000897">
    <property type="entry name" value="SRP54_GTPase_dom"/>
</dbReference>
<evidence type="ECO:0000313" key="17">
    <source>
        <dbReference type="EMBL" id="VAW86969.1"/>
    </source>
</evidence>
<evidence type="ECO:0000256" key="3">
    <source>
        <dbReference type="ARBA" id="ARBA00014919"/>
    </source>
</evidence>
<dbReference type="PANTHER" id="PTHR43134">
    <property type="entry name" value="SIGNAL RECOGNITION PARTICLE RECEPTOR SUBUNIT ALPHA"/>
    <property type="match status" value="1"/>
</dbReference>
<dbReference type="SMART" id="SM00382">
    <property type="entry name" value="AAA"/>
    <property type="match status" value="1"/>
</dbReference>
<comment type="subcellular location">
    <subcellularLocation>
        <location evidence="1">Cell membrane</location>
        <topology evidence="1">Peripheral membrane protein</topology>
        <orientation evidence="1">Cytoplasmic side</orientation>
    </subcellularLocation>
</comment>
<keyword evidence="17" id="KW-0969">Cilium</keyword>
<evidence type="ECO:0000256" key="4">
    <source>
        <dbReference type="ARBA" id="ARBA00022448"/>
    </source>
</evidence>
<dbReference type="InterPro" id="IPR003593">
    <property type="entry name" value="AAA+_ATPase"/>
</dbReference>
<evidence type="ECO:0000256" key="14">
    <source>
        <dbReference type="SAM" id="MobiDB-lite"/>
    </source>
</evidence>
<keyword evidence="17" id="KW-0282">Flagellum</keyword>
<reference evidence="17" key="1">
    <citation type="submission" date="2018-06" db="EMBL/GenBank/DDBJ databases">
        <authorList>
            <person name="Zhirakovskaya E."/>
        </authorList>
    </citation>
    <scope>NUCLEOTIDE SEQUENCE</scope>
</reference>
<evidence type="ECO:0000259" key="15">
    <source>
        <dbReference type="SMART" id="SM00382"/>
    </source>
</evidence>
<evidence type="ECO:0000256" key="12">
    <source>
        <dbReference type="ARBA" id="ARBA00025337"/>
    </source>
</evidence>
<organism evidence="17">
    <name type="scientific">hydrothermal vent metagenome</name>
    <dbReference type="NCBI Taxonomy" id="652676"/>
    <lineage>
        <taxon>unclassified sequences</taxon>
        <taxon>metagenomes</taxon>
        <taxon>ecological metagenomes</taxon>
    </lineage>
</organism>
<proteinExistence type="inferred from homology"/>
<dbReference type="EMBL" id="UOFQ01000055">
    <property type="protein sequence ID" value="VAW86969.1"/>
    <property type="molecule type" value="Genomic_DNA"/>
</dbReference>
<dbReference type="GO" id="GO:0044781">
    <property type="term" value="P:bacterial-type flagellum organization"/>
    <property type="evidence" value="ECO:0007669"/>
    <property type="project" value="UniProtKB-KW"/>
</dbReference>
<dbReference type="GO" id="GO:0005886">
    <property type="term" value="C:plasma membrane"/>
    <property type="evidence" value="ECO:0007669"/>
    <property type="project" value="UniProtKB-SubCell"/>
</dbReference>
<dbReference type="Gene3D" id="3.40.50.300">
    <property type="entry name" value="P-loop containing nucleotide triphosphate hydrolases"/>
    <property type="match status" value="1"/>
</dbReference>
<keyword evidence="6" id="KW-0547">Nucleotide-binding</keyword>
<evidence type="ECO:0000256" key="10">
    <source>
        <dbReference type="ARBA" id="ARBA00023136"/>
    </source>
</evidence>
<dbReference type="SUPFAM" id="SSF52540">
    <property type="entry name" value="P-loop containing nucleoside triphosphate hydrolases"/>
    <property type="match status" value="1"/>
</dbReference>
<evidence type="ECO:0000256" key="9">
    <source>
        <dbReference type="ARBA" id="ARBA00023134"/>
    </source>
</evidence>
<dbReference type="Gene3D" id="1.20.120.1380">
    <property type="entry name" value="Flagellar FlhF biosynthesis protein, N domain"/>
    <property type="match status" value="1"/>
</dbReference>
<evidence type="ECO:0000256" key="1">
    <source>
        <dbReference type="ARBA" id="ARBA00004413"/>
    </source>
</evidence>
<keyword evidence="11" id="KW-1006">Bacterial flagellum protein export</keyword>
<sequence length="452" mass="49612">MKIKRYFAPDVRQAMRMVRDAQGPDAVILSNKRVDGGIEIVAAIDYDESAFRRTSPVQPPEKQTGQNSASERVPESQVQQPTIGQAATQPSVKSSAQPKIPLGRLSTPMSAASRYEGEEKIQTRLQVPPSNIQWGQEPAIVEMQTELKSLRGMLEKQLSGLVWDEFTRRNPRKAELIQQLMALGLGDSLCKALAEEVPDCTQPDDLFRSALECFSRMIPVANDEILNEGGVVALVGPTGVGKTTTAAKLAARYALRHGNRHVALVTIDNYRVCAHEQLRTYGRILDIPVKTADSREELRKVLDDLCDRRLVLIDTAGMSQRDSHLSEQASMLCGDDMFIKTSLVVSATSQISSVQEVMNAFGLFNPVSVMMTKLDEATSFGGALDMAIQYGVPISYLCDGQQVPEDMHLARAYDLVNRCVDITERSVPGRNGDSGMEMIAQSIARGTENANV</sequence>
<keyword evidence="5" id="KW-1003">Cell membrane</keyword>
<dbReference type="Pfam" id="PF00448">
    <property type="entry name" value="SRP54"/>
    <property type="match status" value="1"/>
</dbReference>
<feature type="region of interest" description="Disordered" evidence="14">
    <location>
        <begin position="51"/>
        <end position="105"/>
    </location>
</feature>
<evidence type="ECO:0000256" key="8">
    <source>
        <dbReference type="ARBA" id="ARBA00022927"/>
    </source>
</evidence>
<dbReference type="AlphaFoldDB" id="A0A3B0ZL05"/>
<evidence type="ECO:0000256" key="5">
    <source>
        <dbReference type="ARBA" id="ARBA00022475"/>
    </source>
</evidence>
<dbReference type="SMART" id="SM00962">
    <property type="entry name" value="SRP54"/>
    <property type="match status" value="1"/>
</dbReference>
<dbReference type="FunFam" id="3.40.50.300:FF:000695">
    <property type="entry name" value="Flagellar biosynthesis regulator FlhF"/>
    <property type="match status" value="1"/>
</dbReference>
<protein>
    <recommendedName>
        <fullName evidence="3">Flagellar biosynthesis protein FlhF</fullName>
    </recommendedName>
    <alternativeName>
        <fullName evidence="13">Flagella-associated GTP-binding protein</fullName>
    </alternativeName>
</protein>
<dbReference type="GO" id="GO:0003924">
    <property type="term" value="F:GTPase activity"/>
    <property type="evidence" value="ECO:0007669"/>
    <property type="project" value="InterPro"/>
</dbReference>
<dbReference type="NCBIfam" id="TIGR03499">
    <property type="entry name" value="FlhF"/>
    <property type="match status" value="1"/>
</dbReference>
<name>A0A3B0ZL05_9ZZZZ</name>
<feature type="domain" description="SRP54-type proteins GTP-binding" evidence="16">
    <location>
        <begin position="229"/>
        <end position="421"/>
    </location>
</feature>
<feature type="compositionally biased region" description="Polar residues" evidence="14">
    <location>
        <begin position="61"/>
        <end position="97"/>
    </location>
</feature>
<evidence type="ECO:0000256" key="11">
    <source>
        <dbReference type="ARBA" id="ARBA00023225"/>
    </source>
</evidence>
<gene>
    <name evidence="17" type="ORF">MNBD_GAMMA17-1523</name>
</gene>
<dbReference type="PANTHER" id="PTHR43134:SF3">
    <property type="entry name" value="FLAGELLAR BIOSYNTHESIS PROTEIN FLHF"/>
    <property type="match status" value="1"/>
</dbReference>
<keyword evidence="17" id="KW-0966">Cell projection</keyword>
<dbReference type="GO" id="GO:0005525">
    <property type="term" value="F:GTP binding"/>
    <property type="evidence" value="ECO:0007669"/>
    <property type="project" value="UniProtKB-KW"/>
</dbReference>
<evidence type="ECO:0000256" key="13">
    <source>
        <dbReference type="ARBA" id="ARBA00030866"/>
    </source>
</evidence>
<dbReference type="GO" id="GO:0015031">
    <property type="term" value="P:protein transport"/>
    <property type="evidence" value="ECO:0007669"/>
    <property type="project" value="UniProtKB-KW"/>
</dbReference>
<dbReference type="GO" id="GO:0005047">
    <property type="term" value="F:signal recognition particle binding"/>
    <property type="evidence" value="ECO:0007669"/>
    <property type="project" value="TreeGrafter"/>
</dbReference>
<keyword evidence="9" id="KW-0342">GTP-binding</keyword>
<comment type="similarity">
    <text evidence="2">Belongs to the GTP-binding SRP family.</text>
</comment>
<evidence type="ECO:0000256" key="7">
    <source>
        <dbReference type="ARBA" id="ARBA00022795"/>
    </source>
</evidence>
<accession>A0A3B0ZL05</accession>
<dbReference type="InterPro" id="IPR027417">
    <property type="entry name" value="P-loop_NTPase"/>
</dbReference>
<keyword evidence="4" id="KW-0813">Transport</keyword>
<dbReference type="InterPro" id="IPR047040">
    <property type="entry name" value="FlhF__GTPase_dom"/>
</dbReference>
<evidence type="ECO:0000256" key="6">
    <source>
        <dbReference type="ARBA" id="ARBA00022741"/>
    </source>
</evidence>
<keyword evidence="10" id="KW-0472">Membrane</keyword>
<keyword evidence="8" id="KW-0653">Protein transport</keyword>
<evidence type="ECO:0000256" key="2">
    <source>
        <dbReference type="ARBA" id="ARBA00008531"/>
    </source>
</evidence>
<dbReference type="InterPro" id="IPR020006">
    <property type="entry name" value="FlhF"/>
</dbReference>
<dbReference type="GO" id="GO:0006614">
    <property type="term" value="P:SRP-dependent cotranslational protein targeting to membrane"/>
    <property type="evidence" value="ECO:0007669"/>
    <property type="project" value="InterPro"/>
</dbReference>
<evidence type="ECO:0000259" key="16">
    <source>
        <dbReference type="SMART" id="SM00962"/>
    </source>
</evidence>
<dbReference type="CDD" id="cd17873">
    <property type="entry name" value="FlhF"/>
    <property type="match status" value="1"/>
</dbReference>
<feature type="domain" description="AAA+ ATPase" evidence="15">
    <location>
        <begin position="228"/>
        <end position="395"/>
    </location>
</feature>
<keyword evidence="7" id="KW-1005">Bacterial flagellum biogenesis</keyword>
<comment type="function">
    <text evidence="12">Necessary for flagellar biosynthesis. May be involved in translocation of the flagellum.</text>
</comment>